<proteinExistence type="predicted"/>
<sequence length="142" mass="15940">MCCQSLLLYQHQHHLTLPARPHNWPCSPPPPSTKPTLPQRHPPSPRMRAREGRPPGESWGGGRGLPWDTADGAHLAHHTPHSPHTATSHTIPLTHHTPYHSHTTHCHITHHTTHTPYSATSHHHTPHSVTSHTNNSHKYTQI</sequence>
<feature type="region of interest" description="Disordered" evidence="1">
    <location>
        <begin position="25"/>
        <end position="142"/>
    </location>
</feature>
<dbReference type="Proteomes" id="UP001286313">
    <property type="component" value="Unassembled WGS sequence"/>
</dbReference>
<keyword evidence="3" id="KW-1185">Reference proteome</keyword>
<reference evidence="2" key="1">
    <citation type="submission" date="2023-10" db="EMBL/GenBank/DDBJ databases">
        <title>Genome assemblies of two species of porcelain crab, Petrolisthes cinctipes and Petrolisthes manimaculis (Anomura: Porcellanidae).</title>
        <authorList>
            <person name="Angst P."/>
        </authorList>
    </citation>
    <scope>NUCLEOTIDE SEQUENCE</scope>
    <source>
        <strain evidence="2">PB745_01</strain>
        <tissue evidence="2">Gill</tissue>
    </source>
</reference>
<feature type="compositionally biased region" description="Low complexity" evidence="1">
    <location>
        <begin position="82"/>
        <end position="96"/>
    </location>
</feature>
<feature type="compositionally biased region" description="Low complexity" evidence="1">
    <location>
        <begin position="127"/>
        <end position="142"/>
    </location>
</feature>
<comment type="caution">
    <text evidence="2">The sequence shown here is derived from an EMBL/GenBank/DDBJ whole genome shotgun (WGS) entry which is preliminary data.</text>
</comment>
<feature type="compositionally biased region" description="Basic residues" evidence="1">
    <location>
        <begin position="97"/>
        <end position="113"/>
    </location>
</feature>
<protein>
    <submittedName>
        <fullName evidence="2">Uncharacterized protein</fullName>
    </submittedName>
</protein>
<evidence type="ECO:0000313" key="2">
    <source>
        <dbReference type="EMBL" id="KAK3870106.1"/>
    </source>
</evidence>
<organism evidence="2 3">
    <name type="scientific">Petrolisthes cinctipes</name>
    <name type="common">Flat porcelain crab</name>
    <dbReference type="NCBI Taxonomy" id="88211"/>
    <lineage>
        <taxon>Eukaryota</taxon>
        <taxon>Metazoa</taxon>
        <taxon>Ecdysozoa</taxon>
        <taxon>Arthropoda</taxon>
        <taxon>Crustacea</taxon>
        <taxon>Multicrustacea</taxon>
        <taxon>Malacostraca</taxon>
        <taxon>Eumalacostraca</taxon>
        <taxon>Eucarida</taxon>
        <taxon>Decapoda</taxon>
        <taxon>Pleocyemata</taxon>
        <taxon>Anomura</taxon>
        <taxon>Galatheoidea</taxon>
        <taxon>Porcellanidae</taxon>
        <taxon>Petrolisthes</taxon>
    </lineage>
</organism>
<evidence type="ECO:0000313" key="3">
    <source>
        <dbReference type="Proteomes" id="UP001286313"/>
    </source>
</evidence>
<dbReference type="AlphaFoldDB" id="A0AAE1FAJ7"/>
<evidence type="ECO:0000256" key="1">
    <source>
        <dbReference type="SAM" id="MobiDB-lite"/>
    </source>
</evidence>
<dbReference type="EMBL" id="JAWQEG010002716">
    <property type="protein sequence ID" value="KAK3870106.1"/>
    <property type="molecule type" value="Genomic_DNA"/>
</dbReference>
<gene>
    <name evidence="2" type="ORF">Pcinc_024637</name>
</gene>
<name>A0AAE1FAJ7_PETCI</name>
<accession>A0AAE1FAJ7</accession>